<proteinExistence type="predicted"/>
<dbReference type="Proteomes" id="UP000326532">
    <property type="component" value="Unassembled WGS sequence"/>
</dbReference>
<evidence type="ECO:0008006" key="3">
    <source>
        <dbReference type="Google" id="ProtNLM"/>
    </source>
</evidence>
<protein>
    <recommendedName>
        <fullName evidence="3">HD domain-containing protein</fullName>
    </recommendedName>
</protein>
<name>A0A5N6D7H9_ASPPA</name>
<reference evidence="1 2" key="1">
    <citation type="submission" date="2019-04" db="EMBL/GenBank/DDBJ databases">
        <title>Fungal friends and foes A comparative genomics study of 23 Aspergillus species from section Flavi.</title>
        <authorList>
            <consortium name="DOE Joint Genome Institute"/>
            <person name="Kjaerbolling I."/>
            <person name="Vesth T.C."/>
            <person name="Frisvad J.C."/>
            <person name="Nybo J.L."/>
            <person name="Theobald S."/>
            <person name="Kildgaard S."/>
            <person name="Petersen T.I."/>
            <person name="Kuo A."/>
            <person name="Sato A."/>
            <person name="Lyhne E.K."/>
            <person name="Kogle M.E."/>
            <person name="Wiebenga A."/>
            <person name="Kun R.S."/>
            <person name="Lubbers R.J."/>
            <person name="Makela M.R."/>
            <person name="Barry K."/>
            <person name="Chovatia M."/>
            <person name="Clum A."/>
            <person name="Daum C."/>
            <person name="Haridas S."/>
            <person name="He G."/>
            <person name="LaButti K."/>
            <person name="Lipzen A."/>
            <person name="Mondo S."/>
            <person name="Pangilinan J."/>
            <person name="Riley R."/>
            <person name="Salamov A."/>
            <person name="Simmons B.A."/>
            <person name="Magnuson J.K."/>
            <person name="Henrissat B."/>
            <person name="Mortensen U.H."/>
            <person name="Larsen T.O."/>
            <person name="De vries R.P."/>
            <person name="Grigoriev I.V."/>
            <person name="Machida M."/>
            <person name="Baker S.E."/>
            <person name="Andersen M.R."/>
        </authorList>
    </citation>
    <scope>NUCLEOTIDE SEQUENCE [LARGE SCALE GENOMIC DNA]</scope>
    <source>
        <strain evidence="1 2">CBS 117618</strain>
    </source>
</reference>
<organism evidence="1 2">
    <name type="scientific">Aspergillus parasiticus</name>
    <dbReference type="NCBI Taxonomy" id="5067"/>
    <lineage>
        <taxon>Eukaryota</taxon>
        <taxon>Fungi</taxon>
        <taxon>Dikarya</taxon>
        <taxon>Ascomycota</taxon>
        <taxon>Pezizomycotina</taxon>
        <taxon>Eurotiomycetes</taxon>
        <taxon>Eurotiomycetidae</taxon>
        <taxon>Eurotiales</taxon>
        <taxon>Aspergillaceae</taxon>
        <taxon>Aspergillus</taxon>
        <taxon>Aspergillus subgen. Circumdati</taxon>
    </lineage>
</organism>
<keyword evidence="2" id="KW-1185">Reference proteome</keyword>
<sequence length="173" mass="20147">MASADRQSLLCVACILHDIGCSREFDGPQCFEVESANAAADYLRQHKHPLQSVIVLLPLWCGNYSFPRIFKVTWVLPFSALGNQTMQPKHQFKQWREKTTLINHIDIEHLAKLNQERPILCPPPWPFPSLVVYVDDMDWMATQSRPSTRWTPSYVDFANGFAEWRERLGYRLR</sequence>
<evidence type="ECO:0000313" key="1">
    <source>
        <dbReference type="EMBL" id="KAB8201205.1"/>
    </source>
</evidence>
<accession>A0A5N6D7H9</accession>
<gene>
    <name evidence="1" type="ORF">BDV34DRAFT_229565</name>
</gene>
<dbReference type="AlphaFoldDB" id="A0A5N6D7H9"/>
<evidence type="ECO:0000313" key="2">
    <source>
        <dbReference type="Proteomes" id="UP000326532"/>
    </source>
</evidence>
<dbReference type="VEuPathDB" id="FungiDB:BDV34DRAFT_229565"/>
<dbReference type="EMBL" id="ML735025">
    <property type="protein sequence ID" value="KAB8201205.1"/>
    <property type="molecule type" value="Genomic_DNA"/>
</dbReference>